<dbReference type="RefSeq" id="WP_275475164.1">
    <property type="nucleotide sequence ID" value="NZ_CP162940.1"/>
</dbReference>
<name>A0ABV5AMN9_9BACL</name>
<dbReference type="NCBIfam" id="TIGR03826">
    <property type="entry name" value="YvyF"/>
    <property type="match status" value="1"/>
</dbReference>
<protein>
    <recommendedName>
        <fullName evidence="3">Flagellar protein</fullName>
    </recommendedName>
</protein>
<accession>A0ABV5AMN9</accession>
<proteinExistence type="predicted"/>
<evidence type="ECO:0008006" key="3">
    <source>
        <dbReference type="Google" id="ProtNLM"/>
    </source>
</evidence>
<comment type="caution">
    <text evidence="1">The sequence shown here is derived from an EMBL/GenBank/DDBJ whole genome shotgun (WGS) entry which is preliminary data.</text>
</comment>
<reference evidence="1 2" key="1">
    <citation type="journal article" date="2024" name="Int. J. Mol. Sci.">
        <title>Exploration of Alicyclobacillus spp. Genome in Search of Antibiotic Resistance.</title>
        <authorList>
            <person name="Bucka-Kolendo J."/>
            <person name="Kiousi D.E."/>
            <person name="Dekowska A."/>
            <person name="Mikolajczuk-Szczyrba A."/>
            <person name="Karadedos D.M."/>
            <person name="Michael P."/>
            <person name="Galanis A."/>
            <person name="Sokolowska B."/>
        </authorList>
    </citation>
    <scope>NUCLEOTIDE SEQUENCE [LARGE SCALE GENOMIC DNA]</scope>
    <source>
        <strain evidence="1 2">KKP 3000</strain>
    </source>
</reference>
<dbReference type="Proteomes" id="UP001579974">
    <property type="component" value="Unassembled WGS sequence"/>
</dbReference>
<keyword evidence="2" id="KW-1185">Reference proteome</keyword>
<dbReference type="InterPro" id="IPR022258">
    <property type="entry name" value="Flagellar_operon_YvyF"/>
</dbReference>
<gene>
    <name evidence="1" type="ORF">KKP3000_002462</name>
</gene>
<sequence>MPIANCKRCGRMYNRMGREICPNCIREEDKMLNDIRSYLRKNKLANITEVAEGTGVEYEIIVDMIRDGRLMLRDNPNLMYPCERCSTPTQAGRFCASCTQELARGLSVASAELRDKNSQEPKGRGFYSRSN</sequence>
<evidence type="ECO:0000313" key="1">
    <source>
        <dbReference type="EMBL" id="MFB5192872.1"/>
    </source>
</evidence>
<organism evidence="1 2">
    <name type="scientific">Alicyclobacillus fastidiosus</name>
    <dbReference type="NCBI Taxonomy" id="392011"/>
    <lineage>
        <taxon>Bacteria</taxon>
        <taxon>Bacillati</taxon>
        <taxon>Bacillota</taxon>
        <taxon>Bacilli</taxon>
        <taxon>Bacillales</taxon>
        <taxon>Alicyclobacillaceae</taxon>
        <taxon>Alicyclobacillus</taxon>
    </lineage>
</organism>
<dbReference type="EMBL" id="JBDXSU010000030">
    <property type="protein sequence ID" value="MFB5192872.1"/>
    <property type="molecule type" value="Genomic_DNA"/>
</dbReference>
<evidence type="ECO:0000313" key="2">
    <source>
        <dbReference type="Proteomes" id="UP001579974"/>
    </source>
</evidence>